<dbReference type="GO" id="GO:0046872">
    <property type="term" value="F:metal ion binding"/>
    <property type="evidence" value="ECO:0007669"/>
    <property type="project" value="UniProtKB-KW"/>
</dbReference>
<dbReference type="OMA" id="GMRIQFW"/>
<dbReference type="GeneID" id="18762190"/>
<dbReference type="PANTHER" id="PTHR10642:SF26">
    <property type="entry name" value="RIBONUCLEASE H1"/>
    <property type="match status" value="1"/>
</dbReference>
<dbReference type="SUPFAM" id="SSF53098">
    <property type="entry name" value="Ribonuclease H-like"/>
    <property type="match status" value="1"/>
</dbReference>
<dbReference type="AlphaFoldDB" id="K1WT80"/>
<comment type="similarity">
    <text evidence="2">Belongs to the RNase H family.</text>
</comment>
<comment type="catalytic activity">
    <reaction evidence="1">
        <text>Endonucleolytic cleavage to 5'-phosphomonoester.</text>
        <dbReference type="EC" id="3.1.26.4"/>
    </reaction>
</comment>
<dbReference type="EMBL" id="JH921441">
    <property type="protein sequence ID" value="EKD15627.1"/>
    <property type="molecule type" value="Genomic_DNA"/>
</dbReference>
<keyword evidence="7" id="KW-0378">Hydrolase</keyword>
<dbReference type="PROSITE" id="PS50879">
    <property type="entry name" value="RNASE_H_1"/>
    <property type="match status" value="1"/>
</dbReference>
<dbReference type="GO" id="GO:0043137">
    <property type="term" value="P:DNA replication, removal of RNA primer"/>
    <property type="evidence" value="ECO:0007669"/>
    <property type="project" value="TreeGrafter"/>
</dbReference>
<dbReference type="CDD" id="cd13934">
    <property type="entry name" value="RNase_H_Dikarya_like"/>
    <property type="match status" value="1"/>
</dbReference>
<dbReference type="GO" id="GO:0003676">
    <property type="term" value="F:nucleic acid binding"/>
    <property type="evidence" value="ECO:0007669"/>
    <property type="project" value="InterPro"/>
</dbReference>
<protein>
    <recommendedName>
        <fullName evidence="3">ribonuclease H</fullName>
        <ecNumber evidence="3">3.1.26.4</ecNumber>
    </recommendedName>
</protein>
<sequence>MVSGRPGTPVERADGSLVCKYHGLVLCGRCMVDYSFILDELREEKFQTPPRQDDQDNKKPSTASTSGQGNFPSDTSSATQSLPVRFQPPLASDCPLTLFTYGESSSFHRFVRKSNPKEILIYTDGACLDNKKTGSMAGCAFVIRPGEPLSYGRVAFRLENMGPHGTVEAQTRKRAELRAVIGALQFHPWHGEEWSQIVIATDSHYAVNAATQWVSSWERNGWKTSKKQPVQNRDLWELFLREIKGLAEKGVKVLFWHIPKDSNDEAHAGAVQGAKLREVPRFLKLSGLTTGRPELDWTYTLYALD</sequence>
<accession>K1WT80</accession>
<reference evidence="10 11" key="1">
    <citation type="journal article" date="2012" name="BMC Genomics">
        <title>Sequencing the genome of Marssonina brunnea reveals fungus-poplar co-evolution.</title>
        <authorList>
            <person name="Zhu S."/>
            <person name="Cao Y.-Z."/>
            <person name="Jiang C."/>
            <person name="Tan B.-Y."/>
            <person name="Wang Z."/>
            <person name="Feng S."/>
            <person name="Zhang L."/>
            <person name="Su X.-H."/>
            <person name="Brejova B."/>
            <person name="Vinar T."/>
            <person name="Xu M."/>
            <person name="Wang M.-X."/>
            <person name="Zhang S.-G."/>
            <person name="Huang M.-R."/>
            <person name="Wu R."/>
            <person name="Zhou Y."/>
        </authorList>
    </citation>
    <scope>NUCLEOTIDE SEQUENCE [LARGE SCALE GENOMIC DNA]</scope>
    <source>
        <strain evidence="10 11">MB_m1</strain>
    </source>
</reference>
<feature type="compositionally biased region" description="Basic and acidic residues" evidence="8">
    <location>
        <begin position="46"/>
        <end position="59"/>
    </location>
</feature>
<dbReference type="Proteomes" id="UP000006753">
    <property type="component" value="Unassembled WGS sequence"/>
</dbReference>
<dbReference type="PANTHER" id="PTHR10642">
    <property type="entry name" value="RIBONUCLEASE H1"/>
    <property type="match status" value="1"/>
</dbReference>
<proteinExistence type="inferred from homology"/>
<dbReference type="GO" id="GO:0004523">
    <property type="term" value="F:RNA-DNA hybrid ribonuclease activity"/>
    <property type="evidence" value="ECO:0007669"/>
    <property type="project" value="UniProtKB-EC"/>
</dbReference>
<evidence type="ECO:0000256" key="6">
    <source>
        <dbReference type="ARBA" id="ARBA00022759"/>
    </source>
</evidence>
<evidence type="ECO:0000313" key="10">
    <source>
        <dbReference type="EMBL" id="EKD15627.1"/>
    </source>
</evidence>
<keyword evidence="5" id="KW-0479">Metal-binding</keyword>
<evidence type="ECO:0000256" key="8">
    <source>
        <dbReference type="SAM" id="MobiDB-lite"/>
    </source>
</evidence>
<keyword evidence="11" id="KW-1185">Reference proteome</keyword>
<evidence type="ECO:0000256" key="1">
    <source>
        <dbReference type="ARBA" id="ARBA00000077"/>
    </source>
</evidence>
<dbReference type="InterPro" id="IPR050092">
    <property type="entry name" value="RNase_H"/>
</dbReference>
<evidence type="ECO:0000256" key="7">
    <source>
        <dbReference type="ARBA" id="ARBA00022801"/>
    </source>
</evidence>
<name>K1WT80_MARBU</name>
<dbReference type="RefSeq" id="XP_007294144.1">
    <property type="nucleotide sequence ID" value="XM_007294082.1"/>
</dbReference>
<dbReference type="Gene3D" id="3.30.420.10">
    <property type="entry name" value="Ribonuclease H-like superfamily/Ribonuclease H"/>
    <property type="match status" value="1"/>
</dbReference>
<feature type="compositionally biased region" description="Polar residues" evidence="8">
    <location>
        <begin position="60"/>
        <end position="81"/>
    </location>
</feature>
<evidence type="ECO:0000256" key="5">
    <source>
        <dbReference type="ARBA" id="ARBA00022723"/>
    </source>
</evidence>
<dbReference type="InterPro" id="IPR002156">
    <property type="entry name" value="RNaseH_domain"/>
</dbReference>
<dbReference type="STRING" id="1072389.K1WT80"/>
<dbReference type="InterPro" id="IPR012337">
    <property type="entry name" value="RNaseH-like_sf"/>
</dbReference>
<feature type="domain" description="RNase H type-1" evidence="9">
    <location>
        <begin position="115"/>
        <end position="275"/>
    </location>
</feature>
<evidence type="ECO:0000259" key="9">
    <source>
        <dbReference type="PROSITE" id="PS50879"/>
    </source>
</evidence>
<dbReference type="OrthoDB" id="407198at2759"/>
<dbReference type="InterPro" id="IPR036397">
    <property type="entry name" value="RNaseH_sf"/>
</dbReference>
<keyword evidence="6" id="KW-0255">Endonuclease</keyword>
<dbReference type="EC" id="3.1.26.4" evidence="3"/>
<evidence type="ECO:0000256" key="2">
    <source>
        <dbReference type="ARBA" id="ARBA00005300"/>
    </source>
</evidence>
<evidence type="ECO:0000313" key="11">
    <source>
        <dbReference type="Proteomes" id="UP000006753"/>
    </source>
</evidence>
<gene>
    <name evidence="10" type="ORF">MBM_06255</name>
</gene>
<dbReference type="HOGENOM" id="CLU_030894_4_1_1"/>
<feature type="region of interest" description="Disordered" evidence="8">
    <location>
        <begin position="46"/>
        <end position="81"/>
    </location>
</feature>
<organism evidence="10 11">
    <name type="scientific">Marssonina brunnea f. sp. multigermtubi (strain MB_m1)</name>
    <name type="common">Marssonina leaf spot fungus</name>
    <dbReference type="NCBI Taxonomy" id="1072389"/>
    <lineage>
        <taxon>Eukaryota</taxon>
        <taxon>Fungi</taxon>
        <taxon>Dikarya</taxon>
        <taxon>Ascomycota</taxon>
        <taxon>Pezizomycotina</taxon>
        <taxon>Leotiomycetes</taxon>
        <taxon>Helotiales</taxon>
        <taxon>Drepanopezizaceae</taxon>
        <taxon>Drepanopeziza</taxon>
    </lineage>
</organism>
<dbReference type="eggNOG" id="KOG3752">
    <property type="taxonomic scope" value="Eukaryota"/>
</dbReference>
<evidence type="ECO:0000256" key="3">
    <source>
        <dbReference type="ARBA" id="ARBA00012180"/>
    </source>
</evidence>
<dbReference type="InParanoid" id="K1WT80"/>
<dbReference type="KEGG" id="mbe:MBM_06255"/>
<evidence type="ECO:0000256" key="4">
    <source>
        <dbReference type="ARBA" id="ARBA00022722"/>
    </source>
</evidence>
<dbReference type="Pfam" id="PF00075">
    <property type="entry name" value="RNase_H"/>
    <property type="match status" value="1"/>
</dbReference>
<keyword evidence="4" id="KW-0540">Nuclease</keyword>